<name>A0ABY3X696_9GAMM</name>
<feature type="coiled-coil region" evidence="1">
    <location>
        <begin position="547"/>
        <end position="574"/>
    </location>
</feature>
<dbReference type="Proteomes" id="UP000829194">
    <property type="component" value="Chromosome"/>
</dbReference>
<gene>
    <name evidence="3" type="ORF">MOV92_16530</name>
</gene>
<evidence type="ECO:0000313" key="4">
    <source>
        <dbReference type="Proteomes" id="UP000829194"/>
    </source>
</evidence>
<organism evidence="3 4">
    <name type="scientific">Lysobacter gummosus</name>
    <dbReference type="NCBI Taxonomy" id="262324"/>
    <lineage>
        <taxon>Bacteria</taxon>
        <taxon>Pseudomonadati</taxon>
        <taxon>Pseudomonadota</taxon>
        <taxon>Gammaproteobacteria</taxon>
        <taxon>Lysobacterales</taxon>
        <taxon>Lysobacteraceae</taxon>
        <taxon>Lysobacter</taxon>
    </lineage>
</organism>
<feature type="domain" description="Peptidase S74" evidence="2">
    <location>
        <begin position="464"/>
        <end position="561"/>
    </location>
</feature>
<sequence>MSGLFITVTSAGYRALVNRTNTGTNPVTVTHIGLSAATFTSTEDMTALPGEFMRLTSFGGVAVAKDTLHLSIRDDGPGQYAYRAFGLYLSDGTLFAIYSQPGVILDKSAAASMLLTADVRFQRIDATTLVFGDTYWLNPPATETVQGVVEIADRVEAIAGTDHTRALTPFGGKALVDARLGENAPSAFVKTLLAAATAVALRGSLGLGSASVRNEGHGNNLDADKLDGEHGAFYRDFGNLTNVPSDFTPKAHRHAWAELDGVPDTARRWPTFEEVTGRPDAYKPLAHTHAIADVNGLQPALDSRANKAHQHDGTDISGRLGGVGKTIGDWNTATENGWYMASGAANAPIAGEWFIGEVVQHNSDWQTQTVWTFASNFRNLWRRQKSGGTWTAWERCHLHESTLDTRYAVRRDNVSFRDVTADRGDGTGVIFLNASLNRYLYWDGTNYSFNEASVSMPGGLNTGSSRHLKTDLQALPYGLAEIERIRVKVGQYKSDFQSDGRRRCFVIAEQLAPIIPEAVRKKSVLFRGKRYAAVEYIQLIPVLIRAVQQLSALVRQLTRRVDRVHQRLAKLERGA</sequence>
<dbReference type="CDD" id="cd19958">
    <property type="entry name" value="pyocin_knob"/>
    <property type="match status" value="1"/>
</dbReference>
<dbReference type="Pfam" id="PF13884">
    <property type="entry name" value="Peptidase_S74"/>
    <property type="match status" value="1"/>
</dbReference>
<dbReference type="EMBL" id="CP093547">
    <property type="protein sequence ID" value="UNP28096.1"/>
    <property type="molecule type" value="Genomic_DNA"/>
</dbReference>
<dbReference type="InterPro" id="IPR030392">
    <property type="entry name" value="S74_ICA"/>
</dbReference>
<dbReference type="RefSeq" id="WP_148648962.1">
    <property type="nucleotide sequence ID" value="NZ_CP011131.1"/>
</dbReference>
<keyword evidence="4" id="KW-1185">Reference proteome</keyword>
<proteinExistence type="predicted"/>
<evidence type="ECO:0000256" key="1">
    <source>
        <dbReference type="SAM" id="Coils"/>
    </source>
</evidence>
<accession>A0ABY3X696</accession>
<keyword evidence="1" id="KW-0175">Coiled coil</keyword>
<evidence type="ECO:0000259" key="2">
    <source>
        <dbReference type="PROSITE" id="PS51688"/>
    </source>
</evidence>
<evidence type="ECO:0000313" key="3">
    <source>
        <dbReference type="EMBL" id="UNP28096.1"/>
    </source>
</evidence>
<protein>
    <submittedName>
        <fullName evidence="3">Tail fiber domain-containing protein</fullName>
    </submittedName>
</protein>
<dbReference type="PROSITE" id="PS51688">
    <property type="entry name" value="ICA"/>
    <property type="match status" value="1"/>
</dbReference>
<reference evidence="3 4" key="1">
    <citation type="submission" date="2022-03" db="EMBL/GenBank/DDBJ databases">
        <title>Complete genome sequence of Lysobacter capsici VKM B-2533 and Lysobacter gummosus 10.1.1, promising sources of lytic agents.</title>
        <authorList>
            <person name="Tarlachkov S.V."/>
            <person name="Kudryakova I.V."/>
            <person name="Afoshin A.S."/>
            <person name="Leontyevskaya E.A."/>
            <person name="Leontyevskaya N.V."/>
        </authorList>
    </citation>
    <scope>NUCLEOTIDE SEQUENCE [LARGE SCALE GENOMIC DNA]</scope>
    <source>
        <strain evidence="3 4">10.1.1</strain>
    </source>
</reference>